<sequence>MCHRSSRRYCKDNSWEQPAIKIAKRLSKEKLSALSGCGTKMLWFQVSLEQMRNVSDEGVRLANLCSTRMGRAQQMCKERADAVMSIDSFLRNTSDIEKRIRELNKQVDKLVRFCKQTEQTMTHLEALDIIVRTEDEIDMIRQQTKNAAAIINIEPSPVVLNTIARPGNADREKQEEVMLEEFLSPEKSSRNL</sequence>
<name>A0A1I7XMW7_HETBA</name>
<proteinExistence type="predicted"/>
<feature type="coiled-coil region" evidence="1">
    <location>
        <begin position="86"/>
        <end position="120"/>
    </location>
</feature>
<dbReference type="WBParaSite" id="Hba_19077">
    <property type="protein sequence ID" value="Hba_19077"/>
    <property type="gene ID" value="Hba_19077"/>
</dbReference>
<dbReference type="Proteomes" id="UP000095283">
    <property type="component" value="Unplaced"/>
</dbReference>
<keyword evidence="2" id="KW-1185">Reference proteome</keyword>
<evidence type="ECO:0000313" key="2">
    <source>
        <dbReference type="Proteomes" id="UP000095283"/>
    </source>
</evidence>
<organism evidence="2 3">
    <name type="scientific">Heterorhabditis bacteriophora</name>
    <name type="common">Entomopathogenic nematode worm</name>
    <dbReference type="NCBI Taxonomy" id="37862"/>
    <lineage>
        <taxon>Eukaryota</taxon>
        <taxon>Metazoa</taxon>
        <taxon>Ecdysozoa</taxon>
        <taxon>Nematoda</taxon>
        <taxon>Chromadorea</taxon>
        <taxon>Rhabditida</taxon>
        <taxon>Rhabditina</taxon>
        <taxon>Rhabditomorpha</taxon>
        <taxon>Strongyloidea</taxon>
        <taxon>Heterorhabditidae</taxon>
        <taxon>Heterorhabditis</taxon>
    </lineage>
</organism>
<dbReference type="AlphaFoldDB" id="A0A1I7XMW7"/>
<reference evidence="3" key="1">
    <citation type="submission" date="2016-11" db="UniProtKB">
        <authorList>
            <consortium name="WormBaseParasite"/>
        </authorList>
    </citation>
    <scope>IDENTIFICATION</scope>
</reference>
<keyword evidence="1" id="KW-0175">Coiled coil</keyword>
<accession>A0A1I7XMW7</accession>
<evidence type="ECO:0000256" key="1">
    <source>
        <dbReference type="SAM" id="Coils"/>
    </source>
</evidence>
<protein>
    <submittedName>
        <fullName evidence="3">Charged multivesicular body protein 7</fullName>
    </submittedName>
</protein>
<evidence type="ECO:0000313" key="3">
    <source>
        <dbReference type="WBParaSite" id="Hba_19077"/>
    </source>
</evidence>